<reference evidence="7" key="1">
    <citation type="journal article" date="2015" name="Nature">
        <title>Complex archaea that bridge the gap between prokaryotes and eukaryotes.</title>
        <authorList>
            <person name="Spang A."/>
            <person name="Saw J.H."/>
            <person name="Jorgensen S.L."/>
            <person name="Zaremba-Niedzwiedzka K."/>
            <person name="Martijn J."/>
            <person name="Lind A.E."/>
            <person name="van Eijk R."/>
            <person name="Schleper C."/>
            <person name="Guy L."/>
            <person name="Ettema T.J."/>
        </authorList>
    </citation>
    <scope>NUCLEOTIDE SEQUENCE</scope>
</reference>
<feature type="transmembrane region" description="Helical" evidence="6">
    <location>
        <begin position="406"/>
        <end position="426"/>
    </location>
</feature>
<evidence type="ECO:0000256" key="3">
    <source>
        <dbReference type="ARBA" id="ARBA00022692"/>
    </source>
</evidence>
<evidence type="ECO:0000256" key="5">
    <source>
        <dbReference type="ARBA" id="ARBA00023136"/>
    </source>
</evidence>
<keyword evidence="4 6" id="KW-1133">Transmembrane helix</keyword>
<evidence type="ECO:0000256" key="2">
    <source>
        <dbReference type="ARBA" id="ARBA00022475"/>
    </source>
</evidence>
<comment type="caution">
    <text evidence="7">The sequence shown here is derived from an EMBL/GenBank/DDBJ whole genome shotgun (WGS) entry which is preliminary data.</text>
</comment>
<feature type="transmembrane region" description="Helical" evidence="6">
    <location>
        <begin position="279"/>
        <end position="296"/>
    </location>
</feature>
<feature type="transmembrane region" description="Helical" evidence="6">
    <location>
        <begin position="308"/>
        <end position="328"/>
    </location>
</feature>
<feature type="transmembrane region" description="Helical" evidence="6">
    <location>
        <begin position="438"/>
        <end position="457"/>
    </location>
</feature>
<evidence type="ECO:0000256" key="4">
    <source>
        <dbReference type="ARBA" id="ARBA00022989"/>
    </source>
</evidence>
<dbReference type="GO" id="GO:0005886">
    <property type="term" value="C:plasma membrane"/>
    <property type="evidence" value="ECO:0007669"/>
    <property type="project" value="UniProtKB-SubCell"/>
</dbReference>
<feature type="transmembrane region" description="Helical" evidence="6">
    <location>
        <begin position="77"/>
        <end position="101"/>
    </location>
</feature>
<dbReference type="InterPro" id="IPR018385">
    <property type="entry name" value="C4_dicarb_anaerob_car-like"/>
</dbReference>
<dbReference type="PANTHER" id="PTHR43652">
    <property type="entry name" value="BASIC AMINO ACID ANTIPORTER YFCC-RELATED"/>
    <property type="match status" value="1"/>
</dbReference>
<keyword evidence="2" id="KW-1003">Cell membrane</keyword>
<proteinExistence type="predicted"/>
<feature type="transmembrane region" description="Helical" evidence="6">
    <location>
        <begin position="113"/>
        <end position="130"/>
    </location>
</feature>
<sequence>MRTFKVPNTLVLLFAMQVLALVITWVLPAGEFETTLNEAGRELVVPGTFTLLEDSPSLSVIDVLTAIPRGLADSQNVIFFVLIVGGVLAVIRHTGAIEALLGRILQRFSTRTGLLIFFPMLAFAVGASTFGMAVEFITLVALLLTFCLALRLDAMTAVGILVVGYGIGYGAAAVNPFTVIVAQGVAGLQPGSGIGLRLAIFLPLLLLGFHHVYRYAQRVKADPSASLVYDLSKQHEDVSAEEYPPLTTTRKLVLLVMLLGLVTLVSGVVFYGWYLTELSALFVALGLITAVVARVSPDNTAVAFSKGVADLAATAFLIGMARAIALILEDGEVLYTIVYGLSVPLTMVGAELAVVGMLLMQSVLNFFIPSGSGQAYVTMPLMAPMADLLGISRQTAVLAYQFGDGFTNMIIPTNGILMGILGIAGVPYDRWFRFLMPLMLKLFLASSVILIGAVWFGY</sequence>
<keyword evidence="3 6" id="KW-0812">Transmembrane</keyword>
<feature type="transmembrane region" description="Helical" evidence="6">
    <location>
        <begin position="366"/>
        <end position="386"/>
    </location>
</feature>
<feature type="transmembrane region" description="Helical" evidence="6">
    <location>
        <begin position="194"/>
        <end position="213"/>
    </location>
</feature>
<feature type="transmembrane region" description="Helical" evidence="6">
    <location>
        <begin position="334"/>
        <end position="359"/>
    </location>
</feature>
<protein>
    <recommendedName>
        <fullName evidence="8">C4-dicarboxylate anaerobic carrier</fullName>
    </recommendedName>
</protein>
<feature type="transmembrane region" description="Helical" evidence="6">
    <location>
        <begin position="136"/>
        <end position="152"/>
    </location>
</feature>
<comment type="subcellular location">
    <subcellularLocation>
        <location evidence="1">Cell membrane</location>
        <topology evidence="1">Multi-pass membrane protein</topology>
    </subcellularLocation>
</comment>
<feature type="transmembrane region" description="Helical" evidence="6">
    <location>
        <begin position="252"/>
        <end position="273"/>
    </location>
</feature>
<evidence type="ECO:0000256" key="1">
    <source>
        <dbReference type="ARBA" id="ARBA00004651"/>
    </source>
</evidence>
<dbReference type="PANTHER" id="PTHR43652:SF2">
    <property type="entry name" value="BASIC AMINO ACID ANTIPORTER YFCC-RELATED"/>
    <property type="match status" value="1"/>
</dbReference>
<evidence type="ECO:0000313" key="7">
    <source>
        <dbReference type="EMBL" id="KKO09083.1"/>
    </source>
</evidence>
<dbReference type="AlphaFoldDB" id="A0A0F9W9R7"/>
<gene>
    <name evidence="7" type="ORF">LCGC14_0042020</name>
</gene>
<evidence type="ECO:0000256" key="6">
    <source>
        <dbReference type="SAM" id="Phobius"/>
    </source>
</evidence>
<feature type="transmembrane region" description="Helical" evidence="6">
    <location>
        <begin position="159"/>
        <end position="182"/>
    </location>
</feature>
<dbReference type="EMBL" id="LAZR01000008">
    <property type="protein sequence ID" value="KKO09083.1"/>
    <property type="molecule type" value="Genomic_DNA"/>
</dbReference>
<accession>A0A0F9W9R7</accession>
<dbReference type="InterPro" id="IPR051679">
    <property type="entry name" value="DASS-Related_Transporters"/>
</dbReference>
<keyword evidence="5 6" id="KW-0472">Membrane</keyword>
<organism evidence="7">
    <name type="scientific">marine sediment metagenome</name>
    <dbReference type="NCBI Taxonomy" id="412755"/>
    <lineage>
        <taxon>unclassified sequences</taxon>
        <taxon>metagenomes</taxon>
        <taxon>ecological metagenomes</taxon>
    </lineage>
</organism>
<name>A0A0F9W9R7_9ZZZZ</name>
<evidence type="ECO:0008006" key="8">
    <source>
        <dbReference type="Google" id="ProtNLM"/>
    </source>
</evidence>
<dbReference type="Pfam" id="PF03606">
    <property type="entry name" value="DcuC"/>
    <property type="match status" value="1"/>
</dbReference>